<evidence type="ECO:0000313" key="2">
    <source>
        <dbReference type="Proteomes" id="UP001589734"/>
    </source>
</evidence>
<name>A0ABV6BT15_9FLAO</name>
<dbReference type="EMBL" id="JBHLYW010000009">
    <property type="protein sequence ID" value="MFC0078163.1"/>
    <property type="molecule type" value="Genomic_DNA"/>
</dbReference>
<dbReference type="Proteomes" id="UP001589734">
    <property type="component" value="Unassembled WGS sequence"/>
</dbReference>
<proteinExistence type="predicted"/>
<dbReference type="RefSeq" id="WP_379682208.1">
    <property type="nucleotide sequence ID" value="NZ_JBHLYW010000009.1"/>
</dbReference>
<organism evidence="1 2">
    <name type="scientific">Flavobacterium procerum</name>
    <dbReference type="NCBI Taxonomy" id="1455569"/>
    <lineage>
        <taxon>Bacteria</taxon>
        <taxon>Pseudomonadati</taxon>
        <taxon>Bacteroidota</taxon>
        <taxon>Flavobacteriia</taxon>
        <taxon>Flavobacteriales</taxon>
        <taxon>Flavobacteriaceae</taxon>
        <taxon>Flavobacterium</taxon>
    </lineage>
</organism>
<comment type="caution">
    <text evidence="1">The sequence shown here is derived from an EMBL/GenBank/DDBJ whole genome shotgun (WGS) entry which is preliminary data.</text>
</comment>
<gene>
    <name evidence="1" type="ORF">ACFFLS_14010</name>
</gene>
<protein>
    <submittedName>
        <fullName evidence="1">Uncharacterized protein</fullName>
    </submittedName>
</protein>
<evidence type="ECO:0000313" key="1">
    <source>
        <dbReference type="EMBL" id="MFC0078163.1"/>
    </source>
</evidence>
<keyword evidence="2" id="KW-1185">Reference proteome</keyword>
<sequence>MKFHPNGDFENRYISNGQKHIFIDGQVKDCKWKYVEKDSILELCDSKYKILKYEEDTIHLLTLKDKFKCLFINYNPKNEK</sequence>
<reference evidence="1 2" key="1">
    <citation type="submission" date="2024-09" db="EMBL/GenBank/DDBJ databases">
        <authorList>
            <person name="Sun Q."/>
            <person name="Mori K."/>
        </authorList>
    </citation>
    <scope>NUCLEOTIDE SEQUENCE [LARGE SCALE GENOMIC DNA]</scope>
    <source>
        <strain evidence="1 2">CGMCC 1.12926</strain>
    </source>
</reference>
<accession>A0ABV6BT15</accession>